<dbReference type="RefSeq" id="WP_268497794.1">
    <property type="nucleotide sequence ID" value="NZ_JALAVZ010000007.1"/>
</dbReference>
<reference evidence="2" key="1">
    <citation type="submission" date="2022-02" db="EMBL/GenBank/DDBJ databases">
        <title>Crop Bioprotection Bacillus Genome Sequencing.</title>
        <authorList>
            <person name="Dunlap C."/>
        </authorList>
    </citation>
    <scope>NUCLEOTIDE SEQUENCE</scope>
    <source>
        <strain evidence="2">EC49O2N-C10</strain>
    </source>
</reference>
<proteinExistence type="predicted"/>
<protein>
    <recommendedName>
        <fullName evidence="4">Lipoprotein</fullName>
    </recommendedName>
</protein>
<keyword evidence="1" id="KW-0732">Signal</keyword>
<evidence type="ECO:0008006" key="4">
    <source>
        <dbReference type="Google" id="ProtNLM"/>
    </source>
</evidence>
<evidence type="ECO:0000313" key="3">
    <source>
        <dbReference type="Proteomes" id="UP001073053"/>
    </source>
</evidence>
<evidence type="ECO:0000256" key="1">
    <source>
        <dbReference type="SAM" id="SignalP"/>
    </source>
</evidence>
<evidence type="ECO:0000313" key="2">
    <source>
        <dbReference type="EMBL" id="MCY9186131.1"/>
    </source>
</evidence>
<accession>A0A9Q4HRJ7</accession>
<dbReference type="Proteomes" id="UP001073053">
    <property type="component" value="Unassembled WGS sequence"/>
</dbReference>
<sequence length="166" mass="18887">MKRLLLLLSVLLLVLFFVQTKTEASSSFKELPIKQETDQWSVELSEAKNEKEFASPKKGEYKIYSVEIKNIGKEAATTDVQLFRDDPNSITKYSLFGCPEEKCEKQSEGSKALADSLNDGSPLKFKHIMLADKVSELEVEIIWSQKGQEGRNLKQTFKFTEDSLNQ</sequence>
<name>A0A9Q4HRJ7_9BACI</name>
<dbReference type="EMBL" id="JALAWA010000010">
    <property type="protein sequence ID" value="MCY9186131.1"/>
    <property type="molecule type" value="Genomic_DNA"/>
</dbReference>
<dbReference type="AlphaFoldDB" id="A0A9Q4HRJ7"/>
<comment type="caution">
    <text evidence="2">The sequence shown here is derived from an EMBL/GenBank/DDBJ whole genome shotgun (WGS) entry which is preliminary data.</text>
</comment>
<gene>
    <name evidence="2" type="ORF">MOF03_15955</name>
</gene>
<organism evidence="2 3">
    <name type="scientific">Bacillus halotolerans</name>
    <dbReference type="NCBI Taxonomy" id="260554"/>
    <lineage>
        <taxon>Bacteria</taxon>
        <taxon>Bacillati</taxon>
        <taxon>Bacillota</taxon>
        <taxon>Bacilli</taxon>
        <taxon>Bacillales</taxon>
        <taxon>Bacillaceae</taxon>
        <taxon>Bacillus</taxon>
    </lineage>
</organism>
<feature type="signal peptide" evidence="1">
    <location>
        <begin position="1"/>
        <end position="20"/>
    </location>
</feature>
<feature type="chain" id="PRO_5040226869" description="Lipoprotein" evidence="1">
    <location>
        <begin position="21"/>
        <end position="166"/>
    </location>
</feature>